<proteinExistence type="predicted"/>
<feature type="signal peptide" evidence="1">
    <location>
        <begin position="1"/>
        <end position="19"/>
    </location>
</feature>
<evidence type="ECO:0000313" key="3">
    <source>
        <dbReference type="Proteomes" id="UP000218267"/>
    </source>
</evidence>
<feature type="chain" id="PRO_5013095781" evidence="1">
    <location>
        <begin position="20"/>
        <end position="269"/>
    </location>
</feature>
<gene>
    <name evidence="2" type="ORF">ALGA_0377</name>
</gene>
<dbReference type="Proteomes" id="UP000218267">
    <property type="component" value="Chromosome"/>
</dbReference>
<evidence type="ECO:0000313" key="2">
    <source>
        <dbReference type="EMBL" id="BAX78772.1"/>
    </source>
</evidence>
<sequence length="269" mass="31331">MRKLLLVFVVLLGSSSLFSQINLVEKEQQIKSEFDSLVLADSDSLRLSICNEIEKLFGDLLSEEQSFDYPFSELSKMGKLISPDQQFRIFNWNCVLGDGTYRYFGLLQIKLKKSIRVEVLQDSKLATDMFHQYSAGNWPGALYYQIIPFKKKSGYSYFLLGWDGNDFRTNKKIIEVLNFDEKGQVTFGLPVILWKGKKLSRIVFEYAKQAGMTIQYNEKEERIVFDHLAPSLPVYQNQFEYYGPDFSYDALEYQKGKWVLVENVDVRNK</sequence>
<dbReference type="OrthoDB" id="788168at2"/>
<protein>
    <submittedName>
        <fullName evidence="2">Uncharacterized protein</fullName>
    </submittedName>
</protein>
<name>A0A1Y1CFF4_9BACT</name>
<dbReference type="AlphaFoldDB" id="A0A1Y1CFF4"/>
<reference evidence="3" key="2">
    <citation type="journal article" date="2020" name="Antonie Van Leeuwenhoek">
        <title>Labilibaculum antarcticum sp. nov., a novel facultative anaerobic, psychrotorelant bacterium isolated from marine sediment of Antarctica.</title>
        <authorList>
            <person name="Watanabe M."/>
            <person name="Kojima H."/>
            <person name="Fukui M."/>
        </authorList>
    </citation>
    <scope>NUCLEOTIDE SEQUENCE [LARGE SCALE GENOMIC DNA]</scope>
    <source>
        <strain evidence="3">SPP2</strain>
    </source>
</reference>
<evidence type="ECO:0000256" key="1">
    <source>
        <dbReference type="SAM" id="SignalP"/>
    </source>
</evidence>
<reference evidence="2 3" key="1">
    <citation type="journal article" date="2018" name="Mar. Genomics">
        <title>Complete genome sequence of Marinifilaceae bacterium strain SPP2, isolated from the Antarctic marine sediment.</title>
        <authorList>
            <person name="Watanabe M."/>
            <person name="Kojima H."/>
            <person name="Fukui M."/>
        </authorList>
    </citation>
    <scope>NUCLEOTIDE SEQUENCE [LARGE SCALE GENOMIC DNA]</scope>
    <source>
        <strain evidence="2 3">SPP2</strain>
    </source>
</reference>
<accession>A0A1Y1CFF4</accession>
<keyword evidence="1" id="KW-0732">Signal</keyword>
<dbReference type="EMBL" id="AP018042">
    <property type="protein sequence ID" value="BAX78772.1"/>
    <property type="molecule type" value="Genomic_DNA"/>
</dbReference>
<keyword evidence="3" id="KW-1185">Reference proteome</keyword>
<dbReference type="KEGG" id="mbas:ALGA_0377"/>
<dbReference type="RefSeq" id="WP_096427693.1">
    <property type="nucleotide sequence ID" value="NZ_AP018042.1"/>
</dbReference>
<organism evidence="2 3">
    <name type="scientific">Labilibaculum antarcticum</name>
    <dbReference type="NCBI Taxonomy" id="1717717"/>
    <lineage>
        <taxon>Bacteria</taxon>
        <taxon>Pseudomonadati</taxon>
        <taxon>Bacteroidota</taxon>
        <taxon>Bacteroidia</taxon>
        <taxon>Marinilabiliales</taxon>
        <taxon>Marinifilaceae</taxon>
        <taxon>Labilibaculum</taxon>
    </lineage>
</organism>